<sequence length="69" mass="7691">MEGEEANLPQSSRIAKQSPAKSIIQLINKHSLIRSPHLRRQETYSQMTRFSRALGTITAMALPLSLSQA</sequence>
<dbReference type="EMBL" id="RRYP01000771">
    <property type="protein sequence ID" value="TNV86878.1"/>
    <property type="molecule type" value="Genomic_DNA"/>
</dbReference>
<proteinExistence type="predicted"/>
<name>A0A8J8P4L6_HALGN</name>
<protein>
    <submittedName>
        <fullName evidence="1">Uncharacterized protein</fullName>
    </submittedName>
</protein>
<evidence type="ECO:0000313" key="2">
    <source>
        <dbReference type="Proteomes" id="UP000785679"/>
    </source>
</evidence>
<accession>A0A8J8P4L6</accession>
<reference evidence="1" key="1">
    <citation type="submission" date="2019-06" db="EMBL/GenBank/DDBJ databases">
        <authorList>
            <person name="Zheng W."/>
        </authorList>
    </citation>
    <scope>NUCLEOTIDE SEQUENCE</scope>
    <source>
        <strain evidence="1">QDHG01</strain>
    </source>
</reference>
<gene>
    <name evidence="1" type="ORF">FGO68_gene8054</name>
</gene>
<keyword evidence="2" id="KW-1185">Reference proteome</keyword>
<evidence type="ECO:0000313" key="1">
    <source>
        <dbReference type="EMBL" id="TNV86878.1"/>
    </source>
</evidence>
<organism evidence="1 2">
    <name type="scientific">Halteria grandinella</name>
    <dbReference type="NCBI Taxonomy" id="5974"/>
    <lineage>
        <taxon>Eukaryota</taxon>
        <taxon>Sar</taxon>
        <taxon>Alveolata</taxon>
        <taxon>Ciliophora</taxon>
        <taxon>Intramacronucleata</taxon>
        <taxon>Spirotrichea</taxon>
        <taxon>Stichotrichia</taxon>
        <taxon>Sporadotrichida</taxon>
        <taxon>Halteriidae</taxon>
        <taxon>Halteria</taxon>
    </lineage>
</organism>
<dbReference type="Proteomes" id="UP000785679">
    <property type="component" value="Unassembled WGS sequence"/>
</dbReference>
<dbReference type="AlphaFoldDB" id="A0A8J8P4L6"/>
<comment type="caution">
    <text evidence="1">The sequence shown here is derived from an EMBL/GenBank/DDBJ whole genome shotgun (WGS) entry which is preliminary data.</text>
</comment>